<accession>A0ABD1EAD6</accession>
<sequence>MALIGKYYNICDILLKMEPNDAKLHELKLAFKHDINSQRCFERINSLSSLITTLEKRDVLGPTHMNNLMIIVDKYAATRDISIENILHSNNSFNRVNDTVLPNTSFASHKERIHEKIIDEIGYSWRQLAEALGLSESRIDMLEFQYRYRDPCRMIREILEWHSARHSTNFNRWRSQLQRALIKARRTDLSEEVDDILVNF</sequence>
<reference evidence="2 3" key="1">
    <citation type="submission" date="2024-05" db="EMBL/GenBank/DDBJ databases">
        <title>Genetic variation in Jamaican populations of the coffee berry borer (Hypothenemus hampei).</title>
        <authorList>
            <person name="Errbii M."/>
            <person name="Myrie A."/>
        </authorList>
    </citation>
    <scope>NUCLEOTIDE SEQUENCE [LARGE SCALE GENOMIC DNA]</scope>
    <source>
        <strain evidence="2">JA-Hopewell-2020-01-JO</strain>
        <tissue evidence="2">Whole body</tissue>
    </source>
</reference>
<keyword evidence="3" id="KW-1185">Reference proteome</keyword>
<dbReference type="AlphaFoldDB" id="A0ABD1EAD6"/>
<dbReference type="InterPro" id="IPR000488">
    <property type="entry name" value="Death_dom"/>
</dbReference>
<dbReference type="Gene3D" id="1.10.533.10">
    <property type="entry name" value="Death Domain, Fas"/>
    <property type="match status" value="1"/>
</dbReference>
<name>A0ABD1EAD6_HYPHA</name>
<gene>
    <name evidence="2" type="ORF">ABEB36_011950</name>
</gene>
<dbReference type="InterPro" id="IPR011029">
    <property type="entry name" value="DEATH-like_dom_sf"/>
</dbReference>
<comment type="caution">
    <text evidence="2">The sequence shown here is derived from an EMBL/GenBank/DDBJ whole genome shotgun (WGS) entry which is preliminary data.</text>
</comment>
<evidence type="ECO:0000313" key="2">
    <source>
        <dbReference type="EMBL" id="KAL1491341.1"/>
    </source>
</evidence>
<protein>
    <recommendedName>
        <fullName evidence="1">Death domain-containing protein</fullName>
    </recommendedName>
</protein>
<dbReference type="Proteomes" id="UP001566132">
    <property type="component" value="Unassembled WGS sequence"/>
</dbReference>
<feature type="domain" description="Death" evidence="1">
    <location>
        <begin position="110"/>
        <end position="197"/>
    </location>
</feature>
<dbReference type="InterPro" id="IPR016729">
    <property type="entry name" value="FADD"/>
</dbReference>
<dbReference type="PANTHER" id="PTHR15077">
    <property type="entry name" value="FAS-ASSOCIATING DEATH DOMAIN-CONTAINING PROTEIN FADD"/>
    <property type="match status" value="1"/>
</dbReference>
<dbReference type="CDD" id="cd01670">
    <property type="entry name" value="Death"/>
    <property type="match status" value="1"/>
</dbReference>
<dbReference type="EMBL" id="JBDJPC010000009">
    <property type="protein sequence ID" value="KAL1491341.1"/>
    <property type="molecule type" value="Genomic_DNA"/>
</dbReference>
<organism evidence="2 3">
    <name type="scientific">Hypothenemus hampei</name>
    <name type="common">Coffee berry borer</name>
    <dbReference type="NCBI Taxonomy" id="57062"/>
    <lineage>
        <taxon>Eukaryota</taxon>
        <taxon>Metazoa</taxon>
        <taxon>Ecdysozoa</taxon>
        <taxon>Arthropoda</taxon>
        <taxon>Hexapoda</taxon>
        <taxon>Insecta</taxon>
        <taxon>Pterygota</taxon>
        <taxon>Neoptera</taxon>
        <taxon>Endopterygota</taxon>
        <taxon>Coleoptera</taxon>
        <taxon>Polyphaga</taxon>
        <taxon>Cucujiformia</taxon>
        <taxon>Curculionidae</taxon>
        <taxon>Scolytinae</taxon>
        <taxon>Hypothenemus</taxon>
    </lineage>
</organism>
<dbReference type="SUPFAM" id="SSF47986">
    <property type="entry name" value="DEATH domain"/>
    <property type="match status" value="1"/>
</dbReference>
<dbReference type="Pfam" id="PF00531">
    <property type="entry name" value="Death"/>
    <property type="match status" value="1"/>
</dbReference>
<evidence type="ECO:0000259" key="1">
    <source>
        <dbReference type="PROSITE" id="PS50017"/>
    </source>
</evidence>
<evidence type="ECO:0000313" key="3">
    <source>
        <dbReference type="Proteomes" id="UP001566132"/>
    </source>
</evidence>
<dbReference type="PROSITE" id="PS50017">
    <property type="entry name" value="DEATH_DOMAIN"/>
    <property type="match status" value="1"/>
</dbReference>
<dbReference type="PANTHER" id="PTHR15077:SF10">
    <property type="entry name" value="FAS-ASSOCIATED DEATH DOMAIN PROTEIN"/>
    <property type="match status" value="1"/>
</dbReference>
<proteinExistence type="predicted"/>